<evidence type="ECO:0000256" key="1">
    <source>
        <dbReference type="ARBA" id="ARBA00001927"/>
    </source>
</evidence>
<dbReference type="PANTHER" id="PTHR36923">
    <property type="entry name" value="FERREDOXIN"/>
    <property type="match status" value="1"/>
</dbReference>
<evidence type="ECO:0000313" key="9">
    <source>
        <dbReference type="EMBL" id="MFF3664184.1"/>
    </source>
</evidence>
<dbReference type="PRINTS" id="PR00352">
    <property type="entry name" value="3FE4SFRDOXIN"/>
</dbReference>
<sequence>MRVYVDRELCQTHAQCVFAAPDVFELDENDELHYVAEPDESQFAAVEEAALLCPVQAISFRD</sequence>
<evidence type="ECO:0000256" key="6">
    <source>
        <dbReference type="ARBA" id="ARBA00023014"/>
    </source>
</evidence>
<evidence type="ECO:0000256" key="4">
    <source>
        <dbReference type="ARBA" id="ARBA00022982"/>
    </source>
</evidence>
<dbReference type="EMBL" id="JBIASD010000001">
    <property type="protein sequence ID" value="MFF3664184.1"/>
    <property type="molecule type" value="Genomic_DNA"/>
</dbReference>
<organism evidence="9 10">
    <name type="scientific">Microtetraspora malaysiensis</name>
    <dbReference type="NCBI Taxonomy" id="161358"/>
    <lineage>
        <taxon>Bacteria</taxon>
        <taxon>Bacillati</taxon>
        <taxon>Actinomycetota</taxon>
        <taxon>Actinomycetes</taxon>
        <taxon>Streptosporangiales</taxon>
        <taxon>Streptosporangiaceae</taxon>
        <taxon>Microtetraspora</taxon>
    </lineage>
</organism>
<evidence type="ECO:0000313" key="10">
    <source>
        <dbReference type="Proteomes" id="UP001602013"/>
    </source>
</evidence>
<accession>A0ABW6SJI0</accession>
<dbReference type="Proteomes" id="UP001602013">
    <property type="component" value="Unassembled WGS sequence"/>
</dbReference>
<gene>
    <name evidence="9" type="ORF">ACFYXI_01225</name>
</gene>
<keyword evidence="3 8" id="KW-0479">Metal-binding</keyword>
<evidence type="ECO:0000256" key="7">
    <source>
        <dbReference type="ARBA" id="ARBA00023291"/>
    </source>
</evidence>
<keyword evidence="2 8" id="KW-0813">Transport</keyword>
<keyword evidence="6 8" id="KW-0411">Iron-sulfur</keyword>
<dbReference type="SUPFAM" id="SSF54862">
    <property type="entry name" value="4Fe-4S ferredoxins"/>
    <property type="match status" value="1"/>
</dbReference>
<keyword evidence="5 8" id="KW-0408">Iron</keyword>
<dbReference type="PANTHER" id="PTHR36923:SF3">
    <property type="entry name" value="FERREDOXIN"/>
    <property type="match status" value="1"/>
</dbReference>
<proteinExistence type="predicted"/>
<keyword evidence="7" id="KW-0003">3Fe-4S</keyword>
<evidence type="ECO:0000256" key="3">
    <source>
        <dbReference type="ARBA" id="ARBA00022723"/>
    </source>
</evidence>
<name>A0ABW6SJI0_9ACTN</name>
<comment type="cofactor">
    <cofactor evidence="1">
        <name>[3Fe-4S] cluster</name>
        <dbReference type="ChEBI" id="CHEBI:21137"/>
    </cofactor>
</comment>
<dbReference type="InterPro" id="IPR051269">
    <property type="entry name" value="Fe-S_cluster_ET"/>
</dbReference>
<evidence type="ECO:0000256" key="5">
    <source>
        <dbReference type="ARBA" id="ARBA00023004"/>
    </source>
</evidence>
<dbReference type="Pfam" id="PF13459">
    <property type="entry name" value="Fer4_15"/>
    <property type="match status" value="1"/>
</dbReference>
<evidence type="ECO:0000256" key="2">
    <source>
        <dbReference type="ARBA" id="ARBA00022448"/>
    </source>
</evidence>
<dbReference type="RefSeq" id="WP_067129863.1">
    <property type="nucleotide sequence ID" value="NZ_BBYJ01000007.1"/>
</dbReference>
<keyword evidence="10" id="KW-1185">Reference proteome</keyword>
<comment type="function">
    <text evidence="8">Ferredoxins are iron-sulfur proteins that transfer electrons in a wide variety of metabolic reactions.</text>
</comment>
<dbReference type="Gene3D" id="3.30.70.20">
    <property type="match status" value="1"/>
</dbReference>
<keyword evidence="4 8" id="KW-0249">Electron transport</keyword>
<protein>
    <recommendedName>
        <fullName evidence="8">Ferredoxin</fullName>
    </recommendedName>
</protein>
<dbReference type="InterPro" id="IPR001080">
    <property type="entry name" value="3Fe4S_ferredoxin"/>
</dbReference>
<evidence type="ECO:0000256" key="8">
    <source>
        <dbReference type="RuleBase" id="RU368020"/>
    </source>
</evidence>
<comment type="caution">
    <text evidence="9">The sequence shown here is derived from an EMBL/GenBank/DDBJ whole genome shotgun (WGS) entry which is preliminary data.</text>
</comment>
<reference evidence="9 10" key="1">
    <citation type="submission" date="2024-10" db="EMBL/GenBank/DDBJ databases">
        <title>The Natural Products Discovery Center: Release of the First 8490 Sequenced Strains for Exploring Actinobacteria Biosynthetic Diversity.</title>
        <authorList>
            <person name="Kalkreuter E."/>
            <person name="Kautsar S.A."/>
            <person name="Yang D."/>
            <person name="Bader C.D."/>
            <person name="Teijaro C.N."/>
            <person name="Fluegel L."/>
            <person name="Davis C.M."/>
            <person name="Simpson J.R."/>
            <person name="Lauterbach L."/>
            <person name="Steele A.D."/>
            <person name="Gui C."/>
            <person name="Meng S."/>
            <person name="Li G."/>
            <person name="Viehrig K."/>
            <person name="Ye F."/>
            <person name="Su P."/>
            <person name="Kiefer A.F."/>
            <person name="Nichols A."/>
            <person name="Cepeda A.J."/>
            <person name="Yan W."/>
            <person name="Fan B."/>
            <person name="Jiang Y."/>
            <person name="Adhikari A."/>
            <person name="Zheng C.-J."/>
            <person name="Schuster L."/>
            <person name="Cowan T.M."/>
            <person name="Smanski M.J."/>
            <person name="Chevrette M.G."/>
            <person name="De Carvalho L.P.S."/>
            <person name="Shen B."/>
        </authorList>
    </citation>
    <scope>NUCLEOTIDE SEQUENCE [LARGE SCALE GENOMIC DNA]</scope>
    <source>
        <strain evidence="9 10">NPDC002173</strain>
    </source>
</reference>